<evidence type="ECO:0000256" key="1">
    <source>
        <dbReference type="SAM" id="MobiDB-lite"/>
    </source>
</evidence>
<keyword evidence="3" id="KW-1185">Reference proteome</keyword>
<protein>
    <submittedName>
        <fullName evidence="2">Uncharacterized protein</fullName>
    </submittedName>
</protein>
<comment type="caution">
    <text evidence="2">The sequence shown here is derived from an EMBL/GenBank/DDBJ whole genome shotgun (WGS) entry which is preliminary data.</text>
</comment>
<sequence length="131" mass="14507">MATQAKQPSTDDKSINWEKATSKKGVPYQTAHGVGKPRDSSGCVDVDWEPGTSGNPSQDIQDQTGITWYSLKKISSLLYTWELQITTRASDITYTFTDRSPDEYSLYCLVSGNHSVDYNSSDAAIVKICWA</sequence>
<organism evidence="2 3">
    <name type="scientific">Echria macrotheca</name>
    <dbReference type="NCBI Taxonomy" id="438768"/>
    <lineage>
        <taxon>Eukaryota</taxon>
        <taxon>Fungi</taxon>
        <taxon>Dikarya</taxon>
        <taxon>Ascomycota</taxon>
        <taxon>Pezizomycotina</taxon>
        <taxon>Sordariomycetes</taxon>
        <taxon>Sordariomycetidae</taxon>
        <taxon>Sordariales</taxon>
        <taxon>Schizotheciaceae</taxon>
        <taxon>Echria</taxon>
    </lineage>
</organism>
<reference evidence="2" key="1">
    <citation type="submission" date="2023-06" db="EMBL/GenBank/DDBJ databases">
        <title>Genome-scale phylogeny and comparative genomics of the fungal order Sordariales.</title>
        <authorList>
            <consortium name="Lawrence Berkeley National Laboratory"/>
            <person name="Hensen N."/>
            <person name="Bonometti L."/>
            <person name="Westerberg I."/>
            <person name="Brannstrom I.O."/>
            <person name="Guillou S."/>
            <person name="Cros-Aarteil S."/>
            <person name="Calhoun S."/>
            <person name="Haridas S."/>
            <person name="Kuo A."/>
            <person name="Mondo S."/>
            <person name="Pangilinan J."/>
            <person name="Riley R."/>
            <person name="Labutti K."/>
            <person name="Andreopoulos B."/>
            <person name="Lipzen A."/>
            <person name="Chen C."/>
            <person name="Yanf M."/>
            <person name="Daum C."/>
            <person name="Ng V."/>
            <person name="Clum A."/>
            <person name="Steindorff A."/>
            <person name="Ohm R."/>
            <person name="Martin F."/>
            <person name="Silar P."/>
            <person name="Natvig D."/>
            <person name="Lalanne C."/>
            <person name="Gautier V."/>
            <person name="Ament-Velasquez S.L."/>
            <person name="Kruys A."/>
            <person name="Hutchinson M.I."/>
            <person name="Powell A.J."/>
            <person name="Barry K."/>
            <person name="Miller A.N."/>
            <person name="Grigoriev I.V."/>
            <person name="Debuchy R."/>
            <person name="Gladieux P."/>
            <person name="Thoren M.H."/>
            <person name="Johannesson H."/>
        </authorList>
    </citation>
    <scope>NUCLEOTIDE SEQUENCE</scope>
    <source>
        <strain evidence="2">PSN4</strain>
    </source>
</reference>
<accession>A0AAJ0BF28</accession>
<gene>
    <name evidence="2" type="ORF">QBC47DRAFT_459417</name>
</gene>
<feature type="region of interest" description="Disordered" evidence="1">
    <location>
        <begin position="1"/>
        <end position="60"/>
    </location>
</feature>
<evidence type="ECO:0000313" key="2">
    <source>
        <dbReference type="EMBL" id="KAK1756700.1"/>
    </source>
</evidence>
<name>A0AAJ0BF28_9PEZI</name>
<proteinExistence type="predicted"/>
<dbReference type="Proteomes" id="UP001239445">
    <property type="component" value="Unassembled WGS sequence"/>
</dbReference>
<evidence type="ECO:0000313" key="3">
    <source>
        <dbReference type="Proteomes" id="UP001239445"/>
    </source>
</evidence>
<dbReference type="AlphaFoldDB" id="A0AAJ0BF28"/>
<dbReference type="EMBL" id="MU839831">
    <property type="protein sequence ID" value="KAK1756700.1"/>
    <property type="molecule type" value="Genomic_DNA"/>
</dbReference>